<dbReference type="SUPFAM" id="SSF46565">
    <property type="entry name" value="Chaperone J-domain"/>
    <property type="match status" value="1"/>
</dbReference>
<gene>
    <name evidence="4" type="ORF">RCO7_01430</name>
</gene>
<evidence type="ECO:0000313" key="5">
    <source>
        <dbReference type="Proteomes" id="UP000178129"/>
    </source>
</evidence>
<keyword evidence="5" id="KW-1185">Reference proteome</keyword>
<dbReference type="PROSITE" id="PS00636">
    <property type="entry name" value="DNAJ_1"/>
    <property type="match status" value="1"/>
</dbReference>
<dbReference type="CDD" id="cd06257">
    <property type="entry name" value="DnaJ"/>
    <property type="match status" value="1"/>
</dbReference>
<feature type="coiled-coil region" evidence="2">
    <location>
        <begin position="187"/>
        <end position="221"/>
    </location>
</feature>
<evidence type="ECO:0000256" key="1">
    <source>
        <dbReference type="ARBA" id="ARBA00023186"/>
    </source>
</evidence>
<dbReference type="PANTHER" id="PTHR44145">
    <property type="entry name" value="DNAJ HOMOLOG SUBFAMILY A MEMBER 3, MITOCHONDRIAL"/>
    <property type="match status" value="1"/>
</dbReference>
<evidence type="ECO:0000256" key="2">
    <source>
        <dbReference type="SAM" id="Coils"/>
    </source>
</evidence>
<dbReference type="SMART" id="SM00271">
    <property type="entry name" value="DnaJ"/>
    <property type="match status" value="1"/>
</dbReference>
<dbReference type="PROSITE" id="PS50076">
    <property type="entry name" value="DNAJ_2"/>
    <property type="match status" value="1"/>
</dbReference>
<proteinExistence type="predicted"/>
<dbReference type="InterPro" id="IPR001623">
    <property type="entry name" value="DnaJ_domain"/>
</dbReference>
<dbReference type="AlphaFoldDB" id="A0A1E1JYW3"/>
<accession>A0A1E1JYW3</accession>
<comment type="caution">
    <text evidence="4">The sequence shown here is derived from an EMBL/GenBank/DDBJ whole genome shotgun (WGS) entry which is preliminary data.</text>
</comment>
<dbReference type="PRINTS" id="PR00625">
    <property type="entry name" value="JDOMAIN"/>
</dbReference>
<organism evidence="4 5">
    <name type="scientific">Rhynchosporium graminicola</name>
    <dbReference type="NCBI Taxonomy" id="2792576"/>
    <lineage>
        <taxon>Eukaryota</taxon>
        <taxon>Fungi</taxon>
        <taxon>Dikarya</taxon>
        <taxon>Ascomycota</taxon>
        <taxon>Pezizomycotina</taxon>
        <taxon>Leotiomycetes</taxon>
        <taxon>Helotiales</taxon>
        <taxon>Ploettnerulaceae</taxon>
        <taxon>Rhynchosporium</taxon>
    </lineage>
</organism>
<dbReference type="PANTHER" id="PTHR44145:SF3">
    <property type="entry name" value="DNAJ HOMOLOG SUBFAMILY A MEMBER 3, MITOCHONDRIAL"/>
    <property type="match status" value="1"/>
</dbReference>
<sequence>MARPLASPDFYAVLEVSPTAPIAVIKENYRRLALKFHPDKNRDESAAATQKFQELSRAWEVLGDLRSRTEYDIFRVRRGGNERWWETSFAGSAFRNGSSCSNWEYEQDEDEQELVERARRRREDIDRAASARFRRESRSSMVSEEEEAQARVADETLRKSRAAIWKAAASQDYRHRQQAWFEYRQRNMGALTEISETRRAVEKAEKELENQTSETESYVEKVFLDAIERSRTSGAEPGDHDHIVLEKLFHARRVYISRLTQGIERNKKKLDDLTRDLKWEGLSYEAEEARFRREKVLEALEILGPRDLDTPLFCILDRKGLTINRWNVLARVQAAAVVSIPDPTEGPWHDSGDWKRVAGEHTCGRCDQKSFHIIVDCSPAICPCCGMIACNSCYRDLKLLQEFDRWMVSEQGEMQESLFSLGFDSSAG</sequence>
<keyword evidence="2" id="KW-0175">Coiled coil</keyword>
<dbReference type="InterPro" id="IPR018253">
    <property type="entry name" value="DnaJ_domain_CS"/>
</dbReference>
<evidence type="ECO:0000313" key="4">
    <source>
        <dbReference type="EMBL" id="CZS91075.1"/>
    </source>
</evidence>
<dbReference type="Proteomes" id="UP000178129">
    <property type="component" value="Unassembled WGS sequence"/>
</dbReference>
<dbReference type="Pfam" id="PF00226">
    <property type="entry name" value="DnaJ"/>
    <property type="match status" value="1"/>
</dbReference>
<dbReference type="InParanoid" id="A0A1E1JYW3"/>
<protein>
    <recommendedName>
        <fullName evidence="3">J domain-containing protein</fullName>
    </recommendedName>
</protein>
<name>A0A1E1JYW3_9HELO</name>
<dbReference type="InterPro" id="IPR036869">
    <property type="entry name" value="J_dom_sf"/>
</dbReference>
<dbReference type="EMBL" id="FJUW01000004">
    <property type="protein sequence ID" value="CZS91075.1"/>
    <property type="molecule type" value="Genomic_DNA"/>
</dbReference>
<evidence type="ECO:0000259" key="3">
    <source>
        <dbReference type="PROSITE" id="PS50076"/>
    </source>
</evidence>
<dbReference type="Gene3D" id="1.10.287.110">
    <property type="entry name" value="DnaJ domain"/>
    <property type="match status" value="1"/>
</dbReference>
<feature type="domain" description="J" evidence="3">
    <location>
        <begin position="9"/>
        <end position="75"/>
    </location>
</feature>
<dbReference type="STRING" id="914237.A0A1E1JYW3"/>
<dbReference type="InterPro" id="IPR051938">
    <property type="entry name" value="Apopto_cytoskel_mod"/>
</dbReference>
<reference evidence="5" key="1">
    <citation type="submission" date="2016-03" db="EMBL/GenBank/DDBJ databases">
        <authorList>
            <person name="Ploux O."/>
        </authorList>
    </citation>
    <scope>NUCLEOTIDE SEQUENCE [LARGE SCALE GENOMIC DNA]</scope>
    <source>
        <strain evidence="5">UK7</strain>
    </source>
</reference>
<keyword evidence="1" id="KW-0143">Chaperone</keyword>